<evidence type="ECO:0000313" key="2">
    <source>
        <dbReference type="Proteomes" id="UP001165074"/>
    </source>
</evidence>
<organism evidence="1 2">
    <name type="scientific">Actinoallomurus iriomotensis</name>
    <dbReference type="NCBI Taxonomy" id="478107"/>
    <lineage>
        <taxon>Bacteria</taxon>
        <taxon>Bacillati</taxon>
        <taxon>Actinomycetota</taxon>
        <taxon>Actinomycetes</taxon>
        <taxon>Streptosporangiales</taxon>
        <taxon>Thermomonosporaceae</taxon>
        <taxon>Actinoallomurus</taxon>
    </lineage>
</organism>
<accession>A0A9W6S2M4</accession>
<protein>
    <submittedName>
        <fullName evidence="1">Uncharacterized protein</fullName>
    </submittedName>
</protein>
<reference evidence="1" key="1">
    <citation type="submission" date="2023-03" db="EMBL/GenBank/DDBJ databases">
        <title>Actinoallomurus iriomotensis NBRC 103684.</title>
        <authorList>
            <person name="Ichikawa N."/>
            <person name="Sato H."/>
            <person name="Tonouchi N."/>
        </authorList>
    </citation>
    <scope>NUCLEOTIDE SEQUENCE</scope>
    <source>
        <strain evidence="1">NBRC 103684</strain>
    </source>
</reference>
<sequence length="302" mass="32846">MADTLDAMADALHFASSVNGNTQRPSSPAAWENTGGSRLKGEWSSNPVLDANLSAGLVASSANDHASGLAAVLRMPAGGIFSTYTVARGLLETAARAWYLMEPDIDVLERVRRHMNERLYSLNESRLLFHGQGLAATHQDDQEKKILDTGKEHFTFRTKKNYKAARLGEERPSAMKLADDCMAAAAGEKGMGKMIYQLLSGKAHGVAYALLQLLGDPSTPHDPETPGVTLRQVQHNAVDVAQKLLVPVVVYASMSQRYFQRQGWDPAGWQEAARKTYRAWAALAQAVPDSDGLVTVPWAQTT</sequence>
<dbReference type="Proteomes" id="UP001165074">
    <property type="component" value="Unassembled WGS sequence"/>
</dbReference>
<name>A0A9W6S2M4_9ACTN</name>
<dbReference type="EMBL" id="BSTK01000005">
    <property type="protein sequence ID" value="GLY86038.1"/>
    <property type="molecule type" value="Genomic_DNA"/>
</dbReference>
<keyword evidence="2" id="KW-1185">Reference proteome</keyword>
<dbReference type="AlphaFoldDB" id="A0A9W6S2M4"/>
<gene>
    <name evidence="1" type="ORF">Airi02_039670</name>
</gene>
<comment type="caution">
    <text evidence="1">The sequence shown here is derived from an EMBL/GenBank/DDBJ whole genome shotgun (WGS) entry which is preliminary data.</text>
</comment>
<evidence type="ECO:0000313" key="1">
    <source>
        <dbReference type="EMBL" id="GLY86038.1"/>
    </source>
</evidence>
<proteinExistence type="predicted"/>